<keyword evidence="2" id="KW-0472">Membrane</keyword>
<keyword evidence="2" id="KW-0812">Transmembrane</keyword>
<dbReference type="Pfam" id="PF07987">
    <property type="entry name" value="DUF1775"/>
    <property type="match status" value="1"/>
</dbReference>
<evidence type="ECO:0000313" key="6">
    <source>
        <dbReference type="Proteomes" id="UP000479526"/>
    </source>
</evidence>
<dbReference type="InterPro" id="IPR038507">
    <property type="entry name" value="YcnI-like_sf"/>
</dbReference>
<dbReference type="Gene3D" id="2.60.40.2230">
    <property type="entry name" value="Uncharacterised protein YcnI-like PF07987, DUF1775"/>
    <property type="match status" value="1"/>
</dbReference>
<comment type="caution">
    <text evidence="5">The sequence shown here is derived from an EMBL/GenBank/DDBJ whole genome shotgun (WGS) entry which is preliminary data.</text>
</comment>
<evidence type="ECO:0000256" key="3">
    <source>
        <dbReference type="SAM" id="SignalP"/>
    </source>
</evidence>
<evidence type="ECO:0000256" key="2">
    <source>
        <dbReference type="SAM" id="Phobius"/>
    </source>
</evidence>
<evidence type="ECO:0000313" key="5">
    <source>
        <dbReference type="EMBL" id="NAS20676.1"/>
    </source>
</evidence>
<sequence>MSVIRRALTVTATATALTLGFALPALAHVTVQPGSVEQGSFSKVAFRVPNERDDASTTKIEVTFPVDHPLPFVSVKPVPGWKAEVTEGKLPTPVQSQYGEITEAVTKITWSGGEVKPGEFQEFEVSLGGLPTTTDHLYFPTKQTYSSGEVVDWKDEPKTDGGEAEHPVPTLKLTPPTGDDHHGAAASAAPSAAPAVAASPVAADAHDSASSDGTARLIGGIGVVVGIVGVGVAIAALRRRPTA</sequence>
<dbReference type="CDD" id="cd08545">
    <property type="entry name" value="YcnI_like"/>
    <property type="match status" value="1"/>
</dbReference>
<dbReference type="InterPro" id="IPR012533">
    <property type="entry name" value="YcnI-copper_dom"/>
</dbReference>
<evidence type="ECO:0000256" key="1">
    <source>
        <dbReference type="SAM" id="MobiDB-lite"/>
    </source>
</evidence>
<feature type="compositionally biased region" description="Basic and acidic residues" evidence="1">
    <location>
        <begin position="152"/>
        <end position="166"/>
    </location>
</feature>
<accession>A0A7C9NKF6</accession>
<feature type="signal peptide" evidence="3">
    <location>
        <begin position="1"/>
        <end position="27"/>
    </location>
</feature>
<dbReference type="AlphaFoldDB" id="A0A7C9NKF6"/>
<name>A0A7C9NKF6_9ACTN</name>
<protein>
    <submittedName>
        <fullName evidence="5">DUF1775 domain-containing protein</fullName>
    </submittedName>
</protein>
<organism evidence="5 6">
    <name type="scientific">Herbidospora solisilvae</name>
    <dbReference type="NCBI Taxonomy" id="2696284"/>
    <lineage>
        <taxon>Bacteria</taxon>
        <taxon>Bacillati</taxon>
        <taxon>Actinomycetota</taxon>
        <taxon>Actinomycetes</taxon>
        <taxon>Streptosporangiales</taxon>
        <taxon>Streptosporangiaceae</taxon>
        <taxon>Herbidospora</taxon>
    </lineage>
</organism>
<keyword evidence="2" id="KW-1133">Transmembrane helix</keyword>
<keyword evidence="6" id="KW-1185">Reference proteome</keyword>
<dbReference type="Proteomes" id="UP000479526">
    <property type="component" value="Unassembled WGS sequence"/>
</dbReference>
<feature type="domain" description="YncI copper-binding" evidence="4">
    <location>
        <begin position="28"/>
        <end position="173"/>
    </location>
</feature>
<evidence type="ECO:0000259" key="4">
    <source>
        <dbReference type="Pfam" id="PF07987"/>
    </source>
</evidence>
<reference evidence="5 6" key="1">
    <citation type="submission" date="2020-01" db="EMBL/GenBank/DDBJ databases">
        <title>Herbidospora sp. NEAU-GS84 nov., a novel actinomycete isolated from soil.</title>
        <authorList>
            <person name="Han L."/>
        </authorList>
    </citation>
    <scope>NUCLEOTIDE SEQUENCE [LARGE SCALE GENOMIC DNA]</scope>
    <source>
        <strain evidence="5 6">NEAU-GS84</strain>
    </source>
</reference>
<feature type="transmembrane region" description="Helical" evidence="2">
    <location>
        <begin position="217"/>
        <end position="237"/>
    </location>
</feature>
<feature type="chain" id="PRO_5028928630" evidence="3">
    <location>
        <begin position="28"/>
        <end position="243"/>
    </location>
</feature>
<keyword evidence="3" id="KW-0732">Signal</keyword>
<proteinExistence type="predicted"/>
<dbReference type="EMBL" id="WXEW01000001">
    <property type="protein sequence ID" value="NAS20676.1"/>
    <property type="molecule type" value="Genomic_DNA"/>
</dbReference>
<dbReference type="RefSeq" id="WP_161478150.1">
    <property type="nucleotide sequence ID" value="NZ_WXEW01000001.1"/>
</dbReference>
<gene>
    <name evidence="5" type="ORF">GT755_03145</name>
</gene>
<feature type="region of interest" description="Disordered" evidence="1">
    <location>
        <begin position="152"/>
        <end position="192"/>
    </location>
</feature>